<evidence type="ECO:0000313" key="7">
    <source>
        <dbReference type="Proteomes" id="UP000664073"/>
    </source>
</evidence>
<protein>
    <submittedName>
        <fullName evidence="6">LysR family transcriptional regulator</fullName>
    </submittedName>
</protein>
<dbReference type="CDD" id="cd08427">
    <property type="entry name" value="PBP2_LTTR_like_2"/>
    <property type="match status" value="1"/>
</dbReference>
<dbReference type="Proteomes" id="UP000664073">
    <property type="component" value="Unassembled WGS sequence"/>
</dbReference>
<evidence type="ECO:0000256" key="4">
    <source>
        <dbReference type="ARBA" id="ARBA00023163"/>
    </source>
</evidence>
<evidence type="ECO:0000256" key="3">
    <source>
        <dbReference type="ARBA" id="ARBA00023125"/>
    </source>
</evidence>
<name>A0A939KMD3_9PROT</name>
<keyword evidence="4" id="KW-0804">Transcription</keyword>
<feature type="domain" description="HTH lysR-type" evidence="5">
    <location>
        <begin position="1"/>
        <end position="58"/>
    </location>
</feature>
<dbReference type="SUPFAM" id="SSF46785">
    <property type="entry name" value="Winged helix' DNA-binding domain"/>
    <property type="match status" value="1"/>
</dbReference>
<evidence type="ECO:0000256" key="1">
    <source>
        <dbReference type="ARBA" id="ARBA00009437"/>
    </source>
</evidence>
<proteinExistence type="inferred from homology"/>
<dbReference type="Gene3D" id="1.10.10.10">
    <property type="entry name" value="Winged helix-like DNA-binding domain superfamily/Winged helix DNA-binding domain"/>
    <property type="match status" value="1"/>
</dbReference>
<keyword evidence="2" id="KW-0805">Transcription regulation</keyword>
<comment type="similarity">
    <text evidence="1">Belongs to the LysR transcriptional regulatory family.</text>
</comment>
<dbReference type="GO" id="GO:0003700">
    <property type="term" value="F:DNA-binding transcription factor activity"/>
    <property type="evidence" value="ECO:0007669"/>
    <property type="project" value="InterPro"/>
</dbReference>
<dbReference type="EMBL" id="JAFVMH010000002">
    <property type="protein sequence ID" value="MBO1324445.1"/>
    <property type="molecule type" value="Genomic_DNA"/>
</dbReference>
<dbReference type="Pfam" id="PF00126">
    <property type="entry name" value="HTH_1"/>
    <property type="match status" value="1"/>
</dbReference>
<dbReference type="Pfam" id="PF03466">
    <property type="entry name" value="LysR_substrate"/>
    <property type="match status" value="1"/>
</dbReference>
<gene>
    <name evidence="6" type="ORF">J2D77_04650</name>
</gene>
<dbReference type="SUPFAM" id="SSF53850">
    <property type="entry name" value="Periplasmic binding protein-like II"/>
    <property type="match status" value="1"/>
</dbReference>
<keyword evidence="3" id="KW-0238">DNA-binding</keyword>
<evidence type="ECO:0000259" key="5">
    <source>
        <dbReference type="PROSITE" id="PS50931"/>
    </source>
</evidence>
<dbReference type="Gene3D" id="3.40.190.10">
    <property type="entry name" value="Periplasmic binding protein-like II"/>
    <property type="match status" value="2"/>
</dbReference>
<sequence>MDTRFLETFLVVIERGSLAEAARTLNVTPAAIAQRINALEAEIGHDLLQRHGRTVRPTPNAAAILEEVRTILDHVKSLRAVAGLDRPTGKLRVGAISTALTGVLPAILRRFFNQYPEIDMYVVPGSSSQLHAMVQEGVLDAAFIVEPPFDLLKIYDWHTIRTEPMVLLAPSDETSDDPFEIMAKRPFIRYDRNHWGGRLTDAYLMRHNLRPREQLELDSLESIAVMVNEGIGVSLVPDWASPWPSGLHVRKIRLPAPVPHRKIGLFWATLSPHGRLIARLLRAIEDVAPKQGCVVSYSG</sequence>
<keyword evidence="7" id="KW-1185">Reference proteome</keyword>
<dbReference type="InterPro" id="IPR000847">
    <property type="entry name" value="LysR_HTH_N"/>
</dbReference>
<evidence type="ECO:0000256" key="2">
    <source>
        <dbReference type="ARBA" id="ARBA00023015"/>
    </source>
</evidence>
<dbReference type="InterPro" id="IPR005119">
    <property type="entry name" value="LysR_subst-bd"/>
</dbReference>
<dbReference type="PROSITE" id="PS50931">
    <property type="entry name" value="HTH_LYSR"/>
    <property type="match status" value="1"/>
</dbReference>
<dbReference type="InterPro" id="IPR036390">
    <property type="entry name" value="WH_DNA-bd_sf"/>
</dbReference>
<dbReference type="GO" id="GO:0032993">
    <property type="term" value="C:protein-DNA complex"/>
    <property type="evidence" value="ECO:0007669"/>
    <property type="project" value="TreeGrafter"/>
</dbReference>
<dbReference type="PANTHER" id="PTHR30346">
    <property type="entry name" value="TRANSCRIPTIONAL DUAL REGULATOR HCAR-RELATED"/>
    <property type="match status" value="1"/>
</dbReference>
<dbReference type="RefSeq" id="WP_207845145.1">
    <property type="nucleotide sequence ID" value="NZ_JAFVMH010000002.1"/>
</dbReference>
<evidence type="ECO:0000313" key="6">
    <source>
        <dbReference type="EMBL" id="MBO1324445.1"/>
    </source>
</evidence>
<dbReference type="GO" id="GO:0003677">
    <property type="term" value="F:DNA binding"/>
    <property type="evidence" value="ECO:0007669"/>
    <property type="project" value="UniProtKB-KW"/>
</dbReference>
<dbReference type="InterPro" id="IPR036388">
    <property type="entry name" value="WH-like_DNA-bd_sf"/>
</dbReference>
<dbReference type="PANTHER" id="PTHR30346:SF28">
    <property type="entry name" value="HTH-TYPE TRANSCRIPTIONAL REGULATOR CYNR"/>
    <property type="match status" value="1"/>
</dbReference>
<comment type="caution">
    <text evidence="6">The sequence shown here is derived from an EMBL/GenBank/DDBJ whole genome shotgun (WGS) entry which is preliminary data.</text>
</comment>
<organism evidence="6 7">
    <name type="scientific">Acetobacter garciniae</name>
    <dbReference type="NCBI Taxonomy" id="2817435"/>
    <lineage>
        <taxon>Bacteria</taxon>
        <taxon>Pseudomonadati</taxon>
        <taxon>Pseudomonadota</taxon>
        <taxon>Alphaproteobacteria</taxon>
        <taxon>Acetobacterales</taxon>
        <taxon>Acetobacteraceae</taxon>
        <taxon>Acetobacter</taxon>
    </lineage>
</organism>
<accession>A0A939KMD3</accession>
<dbReference type="AlphaFoldDB" id="A0A939KMD3"/>
<reference evidence="6" key="1">
    <citation type="submission" date="2021-03" db="EMBL/GenBank/DDBJ databases">
        <title>The complete genome sequence of Acetobacter sp. TBRC 12339.</title>
        <authorList>
            <person name="Charoenyingcharoen P."/>
            <person name="Yukphan P."/>
        </authorList>
    </citation>
    <scope>NUCLEOTIDE SEQUENCE</scope>
    <source>
        <strain evidence="6">TBRC 12339</strain>
    </source>
</reference>